<gene>
    <name evidence="1" type="ORF">H9874_00270</name>
</gene>
<dbReference type="EMBL" id="DXGI01000011">
    <property type="protein sequence ID" value="HIW77569.1"/>
    <property type="molecule type" value="Genomic_DNA"/>
</dbReference>
<reference evidence="1" key="1">
    <citation type="journal article" date="2021" name="PeerJ">
        <title>Extensive microbial diversity within the chicken gut microbiome revealed by metagenomics and culture.</title>
        <authorList>
            <person name="Gilroy R."/>
            <person name="Ravi A."/>
            <person name="Getino M."/>
            <person name="Pursley I."/>
            <person name="Horton D.L."/>
            <person name="Alikhan N.F."/>
            <person name="Baker D."/>
            <person name="Gharbi K."/>
            <person name="Hall N."/>
            <person name="Watson M."/>
            <person name="Adriaenssens E.M."/>
            <person name="Foster-Nyarko E."/>
            <person name="Jarju S."/>
            <person name="Secka A."/>
            <person name="Antonio M."/>
            <person name="Oren A."/>
            <person name="Chaudhuri R.R."/>
            <person name="La Ragione R."/>
            <person name="Hildebrand F."/>
            <person name="Pallen M.J."/>
        </authorList>
    </citation>
    <scope>NUCLEOTIDE SEQUENCE</scope>
    <source>
        <strain evidence="1">ChiSxjej5B17-1746</strain>
    </source>
</reference>
<evidence type="ECO:0000313" key="1">
    <source>
        <dbReference type="EMBL" id="HIW77569.1"/>
    </source>
</evidence>
<accession>A0A9D1QXS1</accession>
<dbReference type="AlphaFoldDB" id="A0A9D1QXS1"/>
<dbReference type="Proteomes" id="UP000824264">
    <property type="component" value="Unassembled WGS sequence"/>
</dbReference>
<evidence type="ECO:0000313" key="2">
    <source>
        <dbReference type="Proteomes" id="UP000824264"/>
    </source>
</evidence>
<organism evidence="1 2">
    <name type="scientific">Candidatus Bilophila faecipullorum</name>
    <dbReference type="NCBI Taxonomy" id="2838482"/>
    <lineage>
        <taxon>Bacteria</taxon>
        <taxon>Pseudomonadati</taxon>
        <taxon>Thermodesulfobacteriota</taxon>
        <taxon>Desulfovibrionia</taxon>
        <taxon>Desulfovibrionales</taxon>
        <taxon>Desulfovibrionaceae</taxon>
        <taxon>Bilophila</taxon>
    </lineage>
</organism>
<sequence>MHNPNFTLQLLVNLALHYPQAGRTPAQLQILAEDWAEDLAEFSPEMVEKAVKRYRRESAYFPTVADIRARCEELRRGEAARADTLALPGRTLTREEQVMLNSEWCAKILANLHDKMDARKQGRPDTPLDEQLANLRALGVEQ</sequence>
<reference evidence="1" key="2">
    <citation type="submission" date="2021-04" db="EMBL/GenBank/DDBJ databases">
        <authorList>
            <person name="Gilroy R."/>
        </authorList>
    </citation>
    <scope>NUCLEOTIDE SEQUENCE</scope>
    <source>
        <strain evidence="1">ChiSxjej5B17-1746</strain>
    </source>
</reference>
<dbReference type="Gene3D" id="1.10.8.200">
    <property type="entry name" value="Replisome organizer (g39p helicase loader/inhibitor protein)"/>
    <property type="match status" value="1"/>
</dbReference>
<proteinExistence type="predicted"/>
<comment type="caution">
    <text evidence="1">The sequence shown here is derived from an EMBL/GenBank/DDBJ whole genome shotgun (WGS) entry which is preliminary data.</text>
</comment>
<name>A0A9D1QXS1_9BACT</name>
<protein>
    <submittedName>
        <fullName evidence="1">Inverted formin-2</fullName>
    </submittedName>
</protein>